<name>A0AAW0GEM4_9APHY</name>
<sequence>MSLIDYMYTFDSDYDSSSSLSDSPLSNPDMLSMFPHESYTLLDSPPTASPRDIFDPPYIPSSPINNYFDSSNLASLPLGPEPVDQLSDNLTNSLALQHPSFSSFTPEVYPPSPTSSITSSEGDDDTDYKFDSDFSSDDDDDDEYNPSSSSRRGPKAASSSKAKAKATPKGKARATPSSKRNNYPSSSYSQASSSRTPSPSIENRRSRRSAASPYGAPRERTTARRNPEFDADVVDATIHSLQRRITTCPLCHKAMARSQDLRRHIGTHTGERIHQCIGHLVIPGTRRMIEGCGKLFSRGDSLTRHLKNATDNEDHARLN</sequence>
<dbReference type="Gene3D" id="3.30.160.60">
    <property type="entry name" value="Classic Zinc Finger"/>
    <property type="match status" value="2"/>
</dbReference>
<dbReference type="GO" id="GO:0000978">
    <property type="term" value="F:RNA polymerase II cis-regulatory region sequence-specific DNA binding"/>
    <property type="evidence" value="ECO:0007669"/>
    <property type="project" value="TreeGrafter"/>
</dbReference>
<dbReference type="PANTHER" id="PTHR23235:SF150">
    <property type="entry name" value="KRUEPPEL-LIKE FACTOR LUNA"/>
    <property type="match status" value="1"/>
</dbReference>
<feature type="compositionally biased region" description="Basic and acidic residues" evidence="5">
    <location>
        <begin position="217"/>
        <end position="228"/>
    </location>
</feature>
<dbReference type="GO" id="GO:0008270">
    <property type="term" value="F:zinc ion binding"/>
    <property type="evidence" value="ECO:0007669"/>
    <property type="project" value="UniProtKB-KW"/>
</dbReference>
<feature type="region of interest" description="Disordered" evidence="5">
    <location>
        <begin position="101"/>
        <end position="228"/>
    </location>
</feature>
<reference evidence="7 8" key="1">
    <citation type="submission" date="2022-09" db="EMBL/GenBank/DDBJ databases">
        <authorList>
            <person name="Palmer J.M."/>
        </authorList>
    </citation>
    <scope>NUCLEOTIDE SEQUENCE [LARGE SCALE GENOMIC DNA]</scope>
    <source>
        <strain evidence="7 8">DSM 7382</strain>
    </source>
</reference>
<keyword evidence="1" id="KW-0479">Metal-binding</keyword>
<evidence type="ECO:0000256" key="4">
    <source>
        <dbReference type="PROSITE-ProRule" id="PRU00042"/>
    </source>
</evidence>
<feature type="compositionally biased region" description="Low complexity" evidence="5">
    <location>
        <begin position="184"/>
        <end position="200"/>
    </location>
</feature>
<dbReference type="PROSITE" id="PS50157">
    <property type="entry name" value="ZINC_FINGER_C2H2_2"/>
    <property type="match status" value="1"/>
</dbReference>
<dbReference type="SUPFAM" id="SSF57667">
    <property type="entry name" value="beta-beta-alpha zinc fingers"/>
    <property type="match status" value="1"/>
</dbReference>
<keyword evidence="2 4" id="KW-0863">Zinc-finger</keyword>
<proteinExistence type="predicted"/>
<evidence type="ECO:0000256" key="1">
    <source>
        <dbReference type="ARBA" id="ARBA00022723"/>
    </source>
</evidence>
<dbReference type="Pfam" id="PF00096">
    <property type="entry name" value="zf-C2H2"/>
    <property type="match status" value="1"/>
</dbReference>
<dbReference type="InterPro" id="IPR013087">
    <property type="entry name" value="Znf_C2H2_type"/>
</dbReference>
<dbReference type="PANTHER" id="PTHR23235">
    <property type="entry name" value="KRUEPPEL-LIKE TRANSCRIPTION FACTOR"/>
    <property type="match status" value="1"/>
</dbReference>
<feature type="region of interest" description="Disordered" evidence="5">
    <location>
        <begin position="38"/>
        <end position="60"/>
    </location>
</feature>
<evidence type="ECO:0000259" key="6">
    <source>
        <dbReference type="PROSITE" id="PS50157"/>
    </source>
</evidence>
<evidence type="ECO:0000256" key="5">
    <source>
        <dbReference type="SAM" id="MobiDB-lite"/>
    </source>
</evidence>
<evidence type="ECO:0000256" key="2">
    <source>
        <dbReference type="ARBA" id="ARBA00022771"/>
    </source>
</evidence>
<evidence type="ECO:0000256" key="3">
    <source>
        <dbReference type="ARBA" id="ARBA00022833"/>
    </source>
</evidence>
<comment type="caution">
    <text evidence="7">The sequence shown here is derived from an EMBL/GenBank/DDBJ whole genome shotgun (WGS) entry which is preliminary data.</text>
</comment>
<gene>
    <name evidence="7" type="ORF">QCA50_006660</name>
</gene>
<feature type="compositionally biased region" description="Acidic residues" evidence="5">
    <location>
        <begin position="134"/>
        <end position="144"/>
    </location>
</feature>
<dbReference type="AlphaFoldDB" id="A0AAW0GEM4"/>
<feature type="compositionally biased region" description="Basic residues" evidence="5">
    <location>
        <begin position="162"/>
        <end position="172"/>
    </location>
</feature>
<accession>A0AAW0GEM4</accession>
<feature type="compositionally biased region" description="Low complexity" evidence="5">
    <location>
        <begin position="145"/>
        <end position="161"/>
    </location>
</feature>
<dbReference type="GO" id="GO:0000981">
    <property type="term" value="F:DNA-binding transcription factor activity, RNA polymerase II-specific"/>
    <property type="evidence" value="ECO:0007669"/>
    <property type="project" value="TreeGrafter"/>
</dbReference>
<dbReference type="PROSITE" id="PS00028">
    <property type="entry name" value="ZINC_FINGER_C2H2_1"/>
    <property type="match status" value="1"/>
</dbReference>
<dbReference type="Proteomes" id="UP001385951">
    <property type="component" value="Unassembled WGS sequence"/>
</dbReference>
<dbReference type="InterPro" id="IPR036236">
    <property type="entry name" value="Znf_C2H2_sf"/>
</dbReference>
<evidence type="ECO:0000313" key="7">
    <source>
        <dbReference type="EMBL" id="KAK7690017.1"/>
    </source>
</evidence>
<evidence type="ECO:0000313" key="8">
    <source>
        <dbReference type="Proteomes" id="UP001385951"/>
    </source>
</evidence>
<feature type="domain" description="C2H2-type" evidence="6">
    <location>
        <begin position="246"/>
        <end position="273"/>
    </location>
</feature>
<protein>
    <recommendedName>
        <fullName evidence="6">C2H2-type domain-containing protein</fullName>
    </recommendedName>
</protein>
<dbReference type="EMBL" id="JASBNA010000007">
    <property type="protein sequence ID" value="KAK7690017.1"/>
    <property type="molecule type" value="Genomic_DNA"/>
</dbReference>
<organism evidence="7 8">
    <name type="scientific">Cerrena zonata</name>
    <dbReference type="NCBI Taxonomy" id="2478898"/>
    <lineage>
        <taxon>Eukaryota</taxon>
        <taxon>Fungi</taxon>
        <taxon>Dikarya</taxon>
        <taxon>Basidiomycota</taxon>
        <taxon>Agaricomycotina</taxon>
        <taxon>Agaricomycetes</taxon>
        <taxon>Polyporales</taxon>
        <taxon>Cerrenaceae</taxon>
        <taxon>Cerrena</taxon>
    </lineage>
</organism>
<keyword evidence="3" id="KW-0862">Zinc</keyword>
<keyword evidence="8" id="KW-1185">Reference proteome</keyword>